<dbReference type="SMART" id="SM00034">
    <property type="entry name" value="CLECT"/>
    <property type="match status" value="1"/>
</dbReference>
<dbReference type="Gene3D" id="3.10.100.10">
    <property type="entry name" value="Mannose-Binding Protein A, subunit A"/>
    <property type="match status" value="1"/>
</dbReference>
<keyword evidence="4" id="KW-1185">Reference proteome</keyword>
<evidence type="ECO:0000259" key="2">
    <source>
        <dbReference type="PROSITE" id="PS50041"/>
    </source>
</evidence>
<dbReference type="SMR" id="B4KUI5"/>
<proteinExistence type="predicted"/>
<evidence type="ECO:0000313" key="4">
    <source>
        <dbReference type="Proteomes" id="UP000009192"/>
    </source>
</evidence>
<name>B4KUI5_DROMO</name>
<dbReference type="HOGENOM" id="CLU_049894_10_0_1"/>
<dbReference type="KEGG" id="dmo:Dmoj_GI18372"/>
<organism evidence="3 4">
    <name type="scientific">Drosophila mojavensis</name>
    <name type="common">Fruit fly</name>
    <dbReference type="NCBI Taxonomy" id="7230"/>
    <lineage>
        <taxon>Eukaryota</taxon>
        <taxon>Metazoa</taxon>
        <taxon>Ecdysozoa</taxon>
        <taxon>Arthropoda</taxon>
        <taxon>Hexapoda</taxon>
        <taxon>Insecta</taxon>
        <taxon>Pterygota</taxon>
        <taxon>Neoptera</taxon>
        <taxon>Endopterygota</taxon>
        <taxon>Diptera</taxon>
        <taxon>Brachycera</taxon>
        <taxon>Muscomorpha</taxon>
        <taxon>Ephydroidea</taxon>
        <taxon>Drosophilidae</taxon>
        <taxon>Drosophila</taxon>
    </lineage>
</organism>
<dbReference type="PhylomeDB" id="B4KUI5"/>
<keyword evidence="1" id="KW-0732">Signal</keyword>
<feature type="signal peptide" evidence="1">
    <location>
        <begin position="1"/>
        <end position="18"/>
    </location>
</feature>
<evidence type="ECO:0000313" key="3">
    <source>
        <dbReference type="EMBL" id="EDW10772.1"/>
    </source>
</evidence>
<dbReference type="PROSITE" id="PS50041">
    <property type="entry name" value="C_TYPE_LECTIN_2"/>
    <property type="match status" value="1"/>
</dbReference>
<dbReference type="InterPro" id="IPR016186">
    <property type="entry name" value="C-type_lectin-like/link_sf"/>
</dbReference>
<dbReference type="Proteomes" id="UP000009192">
    <property type="component" value="Unassembled WGS sequence"/>
</dbReference>
<dbReference type="EMBL" id="CH933808">
    <property type="protein sequence ID" value="EDW10772.1"/>
    <property type="molecule type" value="Genomic_DNA"/>
</dbReference>
<dbReference type="OMA" id="NGINGLW"/>
<dbReference type="InParanoid" id="B4KUI5"/>
<sequence length="172" mass="19382">MKSLGIALLCLLGTLAWAQELEKLVQVEEPIPEEENPLPIFLPTYSTDDFSLSASSKLNWFQAEAACASQGGYSLVTLDSEDKQNRVFLFLLNSGYLNLLNEPIWTSGSNLASASLWSWFSTGAAFKYRHFQTTPNTSYRCLGLNALDGYWIPQDCNAQRYFVCEKRCQEIE</sequence>
<feature type="domain" description="C-type lectin" evidence="2">
    <location>
        <begin position="45"/>
        <end position="165"/>
    </location>
</feature>
<dbReference type="Pfam" id="PF00059">
    <property type="entry name" value="Lectin_C"/>
    <property type="match status" value="1"/>
</dbReference>
<gene>
    <name evidence="3" type="primary">Dmoj\GI18372</name>
    <name evidence="3" type="ORF">Dmoj_GI18372</name>
</gene>
<dbReference type="AlphaFoldDB" id="B4KUI5"/>
<feature type="chain" id="PRO_5002812015" description="C-type lectin domain-containing protein" evidence="1">
    <location>
        <begin position="19"/>
        <end position="172"/>
    </location>
</feature>
<dbReference type="InterPro" id="IPR001304">
    <property type="entry name" value="C-type_lectin-like"/>
</dbReference>
<dbReference type="CDD" id="cd00037">
    <property type="entry name" value="CLECT"/>
    <property type="match status" value="1"/>
</dbReference>
<dbReference type="InterPro" id="IPR016187">
    <property type="entry name" value="CTDL_fold"/>
</dbReference>
<dbReference type="SUPFAM" id="SSF56436">
    <property type="entry name" value="C-type lectin-like"/>
    <property type="match status" value="1"/>
</dbReference>
<dbReference type="FunCoup" id="B4KUI5">
    <property type="interactions" value="3"/>
</dbReference>
<dbReference type="eggNOG" id="KOG4297">
    <property type="taxonomic scope" value="Eukaryota"/>
</dbReference>
<evidence type="ECO:0000256" key="1">
    <source>
        <dbReference type="SAM" id="SignalP"/>
    </source>
</evidence>
<accession>B4KUI5</accession>
<reference evidence="3 4" key="1">
    <citation type="journal article" date="2007" name="Nature">
        <title>Evolution of genes and genomes on the Drosophila phylogeny.</title>
        <authorList>
            <consortium name="Drosophila 12 Genomes Consortium"/>
            <person name="Clark A.G."/>
            <person name="Eisen M.B."/>
            <person name="Smith D.R."/>
            <person name="Bergman C.M."/>
            <person name="Oliver B."/>
            <person name="Markow T.A."/>
            <person name="Kaufman T.C."/>
            <person name="Kellis M."/>
            <person name="Gelbart W."/>
            <person name="Iyer V.N."/>
            <person name="Pollard D.A."/>
            <person name="Sackton T.B."/>
            <person name="Larracuente A.M."/>
            <person name="Singh N.D."/>
            <person name="Abad J.P."/>
            <person name="Abt D.N."/>
            <person name="Adryan B."/>
            <person name="Aguade M."/>
            <person name="Akashi H."/>
            <person name="Anderson W.W."/>
            <person name="Aquadro C.F."/>
            <person name="Ardell D.H."/>
            <person name="Arguello R."/>
            <person name="Artieri C.G."/>
            <person name="Barbash D.A."/>
            <person name="Barker D."/>
            <person name="Barsanti P."/>
            <person name="Batterham P."/>
            <person name="Batzoglou S."/>
            <person name="Begun D."/>
            <person name="Bhutkar A."/>
            <person name="Blanco E."/>
            <person name="Bosak S.A."/>
            <person name="Bradley R.K."/>
            <person name="Brand A.D."/>
            <person name="Brent M.R."/>
            <person name="Brooks A.N."/>
            <person name="Brown R.H."/>
            <person name="Butlin R.K."/>
            <person name="Caggese C."/>
            <person name="Calvi B.R."/>
            <person name="Bernardo de Carvalho A."/>
            <person name="Caspi A."/>
            <person name="Castrezana S."/>
            <person name="Celniker S.E."/>
            <person name="Chang J.L."/>
            <person name="Chapple C."/>
            <person name="Chatterji S."/>
            <person name="Chinwalla A."/>
            <person name="Civetta A."/>
            <person name="Clifton S.W."/>
            <person name="Comeron J.M."/>
            <person name="Costello J.C."/>
            <person name="Coyne J.A."/>
            <person name="Daub J."/>
            <person name="David R.G."/>
            <person name="Delcher A.L."/>
            <person name="Delehaunty K."/>
            <person name="Do C.B."/>
            <person name="Ebling H."/>
            <person name="Edwards K."/>
            <person name="Eickbush T."/>
            <person name="Evans J.D."/>
            <person name="Filipski A."/>
            <person name="Findeiss S."/>
            <person name="Freyhult E."/>
            <person name="Fulton L."/>
            <person name="Fulton R."/>
            <person name="Garcia A.C."/>
            <person name="Gardiner A."/>
            <person name="Garfield D.A."/>
            <person name="Garvin B.E."/>
            <person name="Gibson G."/>
            <person name="Gilbert D."/>
            <person name="Gnerre S."/>
            <person name="Godfrey J."/>
            <person name="Good R."/>
            <person name="Gotea V."/>
            <person name="Gravely B."/>
            <person name="Greenberg A.J."/>
            <person name="Griffiths-Jones S."/>
            <person name="Gross S."/>
            <person name="Guigo R."/>
            <person name="Gustafson E.A."/>
            <person name="Haerty W."/>
            <person name="Hahn M.W."/>
            <person name="Halligan D.L."/>
            <person name="Halpern A.L."/>
            <person name="Halter G.M."/>
            <person name="Han M.V."/>
            <person name="Heger A."/>
            <person name="Hillier L."/>
            <person name="Hinrichs A.S."/>
            <person name="Holmes I."/>
            <person name="Hoskins R.A."/>
            <person name="Hubisz M.J."/>
            <person name="Hultmark D."/>
            <person name="Huntley M.A."/>
            <person name="Jaffe D.B."/>
            <person name="Jagadeeshan S."/>
            <person name="Jeck W.R."/>
            <person name="Johnson J."/>
            <person name="Jones C.D."/>
            <person name="Jordan W.C."/>
            <person name="Karpen G.H."/>
            <person name="Kataoka E."/>
            <person name="Keightley P.D."/>
            <person name="Kheradpour P."/>
            <person name="Kirkness E.F."/>
            <person name="Koerich L.B."/>
            <person name="Kristiansen K."/>
            <person name="Kudrna D."/>
            <person name="Kulathinal R.J."/>
            <person name="Kumar S."/>
            <person name="Kwok R."/>
            <person name="Lander E."/>
            <person name="Langley C.H."/>
            <person name="Lapoint R."/>
            <person name="Lazzaro B.P."/>
            <person name="Lee S.J."/>
            <person name="Levesque L."/>
            <person name="Li R."/>
            <person name="Lin C.F."/>
            <person name="Lin M.F."/>
            <person name="Lindblad-Toh K."/>
            <person name="Llopart A."/>
            <person name="Long M."/>
            <person name="Low L."/>
            <person name="Lozovsky E."/>
            <person name="Lu J."/>
            <person name="Luo M."/>
            <person name="Machado C.A."/>
            <person name="Makalowski W."/>
            <person name="Marzo M."/>
            <person name="Matsuda M."/>
            <person name="Matzkin L."/>
            <person name="McAllister B."/>
            <person name="McBride C.S."/>
            <person name="McKernan B."/>
            <person name="McKernan K."/>
            <person name="Mendez-Lago M."/>
            <person name="Minx P."/>
            <person name="Mollenhauer M.U."/>
            <person name="Montooth K."/>
            <person name="Mount S.M."/>
            <person name="Mu X."/>
            <person name="Myers E."/>
            <person name="Negre B."/>
            <person name="Newfeld S."/>
            <person name="Nielsen R."/>
            <person name="Noor M.A."/>
            <person name="O'Grady P."/>
            <person name="Pachter L."/>
            <person name="Papaceit M."/>
            <person name="Parisi M.J."/>
            <person name="Parisi M."/>
            <person name="Parts L."/>
            <person name="Pedersen J.S."/>
            <person name="Pesole G."/>
            <person name="Phillippy A.M."/>
            <person name="Ponting C.P."/>
            <person name="Pop M."/>
            <person name="Porcelli D."/>
            <person name="Powell J.R."/>
            <person name="Prohaska S."/>
            <person name="Pruitt K."/>
            <person name="Puig M."/>
            <person name="Quesneville H."/>
            <person name="Ram K.R."/>
            <person name="Rand D."/>
            <person name="Rasmussen M.D."/>
            <person name="Reed L.K."/>
            <person name="Reenan R."/>
            <person name="Reily A."/>
            <person name="Remington K.A."/>
            <person name="Rieger T.T."/>
            <person name="Ritchie M.G."/>
            <person name="Robin C."/>
            <person name="Rogers Y.H."/>
            <person name="Rohde C."/>
            <person name="Rozas J."/>
            <person name="Rubenfield M.J."/>
            <person name="Ruiz A."/>
            <person name="Russo S."/>
            <person name="Salzberg S.L."/>
            <person name="Sanchez-Gracia A."/>
            <person name="Saranga D.J."/>
            <person name="Sato H."/>
            <person name="Schaeffer S.W."/>
            <person name="Schatz M.C."/>
            <person name="Schlenke T."/>
            <person name="Schwartz R."/>
            <person name="Segarra C."/>
            <person name="Singh R.S."/>
            <person name="Sirot L."/>
            <person name="Sirota M."/>
            <person name="Sisneros N.B."/>
            <person name="Smith C.D."/>
            <person name="Smith T.F."/>
            <person name="Spieth J."/>
            <person name="Stage D.E."/>
            <person name="Stark A."/>
            <person name="Stephan W."/>
            <person name="Strausberg R.L."/>
            <person name="Strempel S."/>
            <person name="Sturgill D."/>
            <person name="Sutton G."/>
            <person name="Sutton G.G."/>
            <person name="Tao W."/>
            <person name="Teichmann S."/>
            <person name="Tobari Y.N."/>
            <person name="Tomimura Y."/>
            <person name="Tsolas J.M."/>
            <person name="Valente V.L."/>
            <person name="Venter E."/>
            <person name="Venter J.C."/>
            <person name="Vicario S."/>
            <person name="Vieira F.G."/>
            <person name="Vilella A.J."/>
            <person name="Villasante A."/>
            <person name="Walenz B."/>
            <person name="Wang J."/>
            <person name="Wasserman M."/>
            <person name="Watts T."/>
            <person name="Wilson D."/>
            <person name="Wilson R.K."/>
            <person name="Wing R.A."/>
            <person name="Wolfner M.F."/>
            <person name="Wong A."/>
            <person name="Wong G.K."/>
            <person name="Wu C.I."/>
            <person name="Wu G."/>
            <person name="Yamamoto D."/>
            <person name="Yang H.P."/>
            <person name="Yang S.P."/>
            <person name="Yorke J.A."/>
            <person name="Yoshida K."/>
            <person name="Zdobnov E."/>
            <person name="Zhang P."/>
            <person name="Zhang Y."/>
            <person name="Zimin A.V."/>
            <person name="Baldwin J."/>
            <person name="Abdouelleil A."/>
            <person name="Abdulkadir J."/>
            <person name="Abebe A."/>
            <person name="Abera B."/>
            <person name="Abreu J."/>
            <person name="Acer S.C."/>
            <person name="Aftuck L."/>
            <person name="Alexander A."/>
            <person name="An P."/>
            <person name="Anderson E."/>
            <person name="Anderson S."/>
            <person name="Arachi H."/>
            <person name="Azer M."/>
            <person name="Bachantsang P."/>
            <person name="Barry A."/>
            <person name="Bayul T."/>
            <person name="Berlin A."/>
            <person name="Bessette D."/>
            <person name="Bloom T."/>
            <person name="Blye J."/>
            <person name="Boguslavskiy L."/>
            <person name="Bonnet C."/>
            <person name="Boukhgalter B."/>
            <person name="Bourzgui I."/>
            <person name="Brown A."/>
            <person name="Cahill P."/>
            <person name="Channer S."/>
            <person name="Cheshatsang Y."/>
            <person name="Chuda L."/>
            <person name="Citroen M."/>
            <person name="Collymore A."/>
            <person name="Cooke P."/>
            <person name="Costello M."/>
            <person name="D'Aco K."/>
            <person name="Daza R."/>
            <person name="De Haan G."/>
            <person name="DeGray S."/>
            <person name="DeMaso C."/>
            <person name="Dhargay N."/>
            <person name="Dooley K."/>
            <person name="Dooley E."/>
            <person name="Doricent M."/>
            <person name="Dorje P."/>
            <person name="Dorjee K."/>
            <person name="Dupes A."/>
            <person name="Elong R."/>
            <person name="Falk J."/>
            <person name="Farina A."/>
            <person name="Faro S."/>
            <person name="Ferguson D."/>
            <person name="Fisher S."/>
            <person name="Foley C.D."/>
            <person name="Franke A."/>
            <person name="Friedrich D."/>
            <person name="Gadbois L."/>
            <person name="Gearin G."/>
            <person name="Gearin C.R."/>
            <person name="Giannoukos G."/>
            <person name="Goode T."/>
            <person name="Graham J."/>
            <person name="Grandbois E."/>
            <person name="Grewal S."/>
            <person name="Gyaltsen K."/>
            <person name="Hafez N."/>
            <person name="Hagos B."/>
            <person name="Hall J."/>
            <person name="Henson C."/>
            <person name="Hollinger A."/>
            <person name="Honan T."/>
            <person name="Huard M.D."/>
            <person name="Hughes L."/>
            <person name="Hurhula B."/>
            <person name="Husby M.E."/>
            <person name="Kamat A."/>
            <person name="Kanga B."/>
            <person name="Kashin S."/>
            <person name="Khazanovich D."/>
            <person name="Kisner P."/>
            <person name="Lance K."/>
            <person name="Lara M."/>
            <person name="Lee W."/>
            <person name="Lennon N."/>
            <person name="Letendre F."/>
            <person name="LeVine R."/>
            <person name="Lipovsky A."/>
            <person name="Liu X."/>
            <person name="Liu J."/>
            <person name="Liu S."/>
            <person name="Lokyitsang T."/>
            <person name="Lokyitsang Y."/>
            <person name="Lubonja R."/>
            <person name="Lui A."/>
            <person name="MacDonald P."/>
            <person name="Magnisalis V."/>
            <person name="Maru K."/>
            <person name="Matthews C."/>
            <person name="McCusker W."/>
            <person name="McDonough S."/>
            <person name="Mehta T."/>
            <person name="Meldrim J."/>
            <person name="Meneus L."/>
            <person name="Mihai O."/>
            <person name="Mihalev A."/>
            <person name="Mihova T."/>
            <person name="Mittelman R."/>
            <person name="Mlenga V."/>
            <person name="Montmayeur A."/>
            <person name="Mulrain L."/>
            <person name="Navidi A."/>
            <person name="Naylor J."/>
            <person name="Negash T."/>
            <person name="Nguyen T."/>
            <person name="Nguyen N."/>
            <person name="Nicol R."/>
            <person name="Norbu C."/>
            <person name="Norbu N."/>
            <person name="Novod N."/>
            <person name="O'Neill B."/>
            <person name="Osman S."/>
            <person name="Markiewicz E."/>
            <person name="Oyono O.L."/>
            <person name="Patti C."/>
            <person name="Phunkhang P."/>
            <person name="Pierre F."/>
            <person name="Priest M."/>
            <person name="Raghuraman S."/>
            <person name="Rege F."/>
            <person name="Reyes R."/>
            <person name="Rise C."/>
            <person name="Rogov P."/>
            <person name="Ross K."/>
            <person name="Ryan E."/>
            <person name="Settipalli S."/>
            <person name="Shea T."/>
            <person name="Sherpa N."/>
            <person name="Shi L."/>
            <person name="Shih D."/>
            <person name="Sparrow T."/>
            <person name="Spaulding J."/>
            <person name="Stalker J."/>
            <person name="Stange-Thomann N."/>
            <person name="Stavropoulos S."/>
            <person name="Stone C."/>
            <person name="Strader C."/>
            <person name="Tesfaye S."/>
            <person name="Thomson T."/>
            <person name="Thoulutsang Y."/>
            <person name="Thoulutsang D."/>
            <person name="Topham K."/>
            <person name="Topping I."/>
            <person name="Tsamla T."/>
            <person name="Vassiliev H."/>
            <person name="Vo A."/>
            <person name="Wangchuk T."/>
            <person name="Wangdi T."/>
            <person name="Weiand M."/>
            <person name="Wilkinson J."/>
            <person name="Wilson A."/>
            <person name="Yadav S."/>
            <person name="Young G."/>
            <person name="Yu Q."/>
            <person name="Zembek L."/>
            <person name="Zhong D."/>
            <person name="Zimmer A."/>
            <person name="Zwirko Z."/>
            <person name="Jaffe D.B."/>
            <person name="Alvarez P."/>
            <person name="Brockman W."/>
            <person name="Butler J."/>
            <person name="Chin C."/>
            <person name="Gnerre S."/>
            <person name="Grabherr M."/>
            <person name="Kleber M."/>
            <person name="Mauceli E."/>
            <person name="MacCallum I."/>
        </authorList>
    </citation>
    <scope>NUCLEOTIDE SEQUENCE [LARGE SCALE GENOMIC DNA]</scope>
    <source>
        <strain evidence="4">Tucson 15081-1352.22</strain>
    </source>
</reference>
<protein>
    <recommendedName>
        <fullName evidence="2">C-type lectin domain-containing protein</fullName>
    </recommendedName>
</protein>
<dbReference type="OrthoDB" id="7357196at2759"/>